<sequence>VPFLRTSGSWRTPSFRTSSRRLICVAAWWQRWKRKTLPRLPSFSFGAFPTPFATRRSKWPGFYRGEAPSKSTSNWTPFS</sequence>
<feature type="non-terminal residue" evidence="1">
    <location>
        <position position="79"/>
    </location>
</feature>
<comment type="caution">
    <text evidence="1">The sequence shown here is derived from an EMBL/GenBank/DDBJ whole genome shotgun (WGS) entry which is preliminary data.</text>
</comment>
<feature type="non-terminal residue" evidence="1">
    <location>
        <position position="1"/>
    </location>
</feature>
<accession>A0AAE0KZA0</accession>
<dbReference type="AlphaFoldDB" id="A0AAE0KZA0"/>
<evidence type="ECO:0000313" key="1">
    <source>
        <dbReference type="EMBL" id="KAK3266298.1"/>
    </source>
</evidence>
<dbReference type="Proteomes" id="UP001190700">
    <property type="component" value="Unassembled WGS sequence"/>
</dbReference>
<proteinExistence type="predicted"/>
<protein>
    <submittedName>
        <fullName evidence="1">Uncharacterized protein</fullName>
    </submittedName>
</protein>
<dbReference type="EMBL" id="LGRX02013254">
    <property type="protein sequence ID" value="KAK3266298.1"/>
    <property type="molecule type" value="Genomic_DNA"/>
</dbReference>
<gene>
    <name evidence="1" type="ORF">CYMTET_25070</name>
</gene>
<name>A0AAE0KZA0_9CHLO</name>
<reference evidence="1 2" key="1">
    <citation type="journal article" date="2015" name="Genome Biol. Evol.">
        <title>Comparative Genomics of a Bacterivorous Green Alga Reveals Evolutionary Causalities and Consequences of Phago-Mixotrophic Mode of Nutrition.</title>
        <authorList>
            <person name="Burns J.A."/>
            <person name="Paasch A."/>
            <person name="Narechania A."/>
            <person name="Kim E."/>
        </authorList>
    </citation>
    <scope>NUCLEOTIDE SEQUENCE [LARGE SCALE GENOMIC DNA]</scope>
    <source>
        <strain evidence="1 2">PLY_AMNH</strain>
    </source>
</reference>
<organism evidence="1 2">
    <name type="scientific">Cymbomonas tetramitiformis</name>
    <dbReference type="NCBI Taxonomy" id="36881"/>
    <lineage>
        <taxon>Eukaryota</taxon>
        <taxon>Viridiplantae</taxon>
        <taxon>Chlorophyta</taxon>
        <taxon>Pyramimonadophyceae</taxon>
        <taxon>Pyramimonadales</taxon>
        <taxon>Pyramimonadaceae</taxon>
        <taxon>Cymbomonas</taxon>
    </lineage>
</organism>
<evidence type="ECO:0000313" key="2">
    <source>
        <dbReference type="Proteomes" id="UP001190700"/>
    </source>
</evidence>
<keyword evidence="2" id="KW-1185">Reference proteome</keyword>